<feature type="coiled-coil region" evidence="1">
    <location>
        <begin position="796"/>
        <end position="826"/>
    </location>
</feature>
<sequence length="893" mass="98478">MAETQKGASSTVKAKDNNSLLDLDIGNDFLKSFKSVSMGEDDAMDFDFGPISKNKKKTFNFDKEDMDFTLDTDFGKMSSFNIDMSDLDIYPPSKKDQKSKETSKEESTVAVNKKKGDGFNFSFDFELDNFRFGSSQESNGKAKNNQEKDCFNFGSSQESREKAKNNQEKDCFSFGSSQESREKAKNNKEKDCFSFGSSQESREKAKNDQEKEFSSSKRSGNEGSGSHLNKDIGSLEEGTVQKHTASEAGMTSIVDSHIDIDKSNGTTKHSLSSNHTMSNNEILKLQYAGYEVSLEKEKRLLQEKISTSIRETVCQVEEGSSLISQSESRRNNSSSLQEHVNFVAADVSLLGVGTVSNKKVLLDSDTNYDKSVLENSSLEDVATSMKDASERRNFDSDKHVLETNKDRTETHSNSMSNATEEKMRDMKFGNNIQSPTSEPSASSLSKIVAEKLTVEKRRETGVIRSKFFMPSIKPAAQMQTATSLTETKVPAFSNKRITPIPQSRPAEIISQDNKDDDTGSKAGFASDSRSLPKINPLQTGSQEGCQVLGTSIKGSQSDAAKNIRTLTGKSAPQKSKASSKDLLTFSSGVNPPSKTQQIAASAPCSIAIPRNIAPIPTAKNTLNQGDKTLPIKASRNLLETSSLEISAKLGTNPDTPQTVLQKNLKSSKTVDQYGGFKAILQAKDNSKETLKQTPVNLSMKRKVPETNSDFMILLPSKRLAQSPNGSRHDYSSKFYRGSSEGTESICNKQVNDHDHSVNGNKTIEYEDCQISLRDVPTRMNTKELGSPSAIEDEDNIKKAQTLSKDLEDICNMLRKKQEEAKELLVRAVAESAACSNAIAENLFSLHSSSEEALTTQMRKRLPFAKLKETRVEKTNEKSITISLRLTLPRLILQ</sequence>
<keyword evidence="4" id="KW-1185">Reference proteome</keyword>
<name>A0AAV9KCU7_9SOLN</name>
<feature type="compositionally biased region" description="Basic and acidic residues" evidence="2">
    <location>
        <begin position="158"/>
        <end position="171"/>
    </location>
</feature>
<gene>
    <name evidence="3" type="ORF">R3W88_005602</name>
</gene>
<keyword evidence="1" id="KW-0175">Coiled coil</keyword>
<reference evidence="3 4" key="1">
    <citation type="submission" date="2023-10" db="EMBL/GenBank/DDBJ databases">
        <title>Genome-Wide Identification Analysis in wild type Solanum Pinnatisectum Reveals Some Genes Defensing Phytophthora Infestans.</title>
        <authorList>
            <person name="Sun C."/>
        </authorList>
    </citation>
    <scope>NUCLEOTIDE SEQUENCE [LARGE SCALE GENOMIC DNA]</scope>
    <source>
        <strain evidence="3">LQN</strain>
        <tissue evidence="3">Leaf</tissue>
    </source>
</reference>
<dbReference type="InterPro" id="IPR038777">
    <property type="entry name" value="At4g18490-like"/>
</dbReference>
<feature type="region of interest" description="Disordered" evidence="2">
    <location>
        <begin position="83"/>
        <end position="110"/>
    </location>
</feature>
<dbReference type="EMBL" id="JAWPEI010000011">
    <property type="protein sequence ID" value="KAK4711089.1"/>
    <property type="molecule type" value="Genomic_DNA"/>
</dbReference>
<organism evidence="3 4">
    <name type="scientific">Solanum pinnatisectum</name>
    <name type="common">tansyleaf nightshade</name>
    <dbReference type="NCBI Taxonomy" id="50273"/>
    <lineage>
        <taxon>Eukaryota</taxon>
        <taxon>Viridiplantae</taxon>
        <taxon>Streptophyta</taxon>
        <taxon>Embryophyta</taxon>
        <taxon>Tracheophyta</taxon>
        <taxon>Spermatophyta</taxon>
        <taxon>Magnoliopsida</taxon>
        <taxon>eudicotyledons</taxon>
        <taxon>Gunneridae</taxon>
        <taxon>Pentapetalae</taxon>
        <taxon>asterids</taxon>
        <taxon>lamiids</taxon>
        <taxon>Solanales</taxon>
        <taxon>Solanaceae</taxon>
        <taxon>Solanoideae</taxon>
        <taxon>Solaneae</taxon>
        <taxon>Solanum</taxon>
    </lineage>
</organism>
<feature type="region of interest" description="Disordered" evidence="2">
    <location>
        <begin position="136"/>
        <end position="233"/>
    </location>
</feature>
<protein>
    <submittedName>
        <fullName evidence="3">Uncharacterized protein</fullName>
    </submittedName>
</protein>
<evidence type="ECO:0000256" key="2">
    <source>
        <dbReference type="SAM" id="MobiDB-lite"/>
    </source>
</evidence>
<evidence type="ECO:0000313" key="4">
    <source>
        <dbReference type="Proteomes" id="UP001311915"/>
    </source>
</evidence>
<feature type="compositionally biased region" description="Basic and acidic residues" evidence="2">
    <location>
        <begin position="387"/>
        <end position="410"/>
    </location>
</feature>
<dbReference type="AlphaFoldDB" id="A0AAV9KCU7"/>
<feature type="compositionally biased region" description="Basic and acidic residues" evidence="2">
    <location>
        <begin position="93"/>
        <end position="107"/>
    </location>
</feature>
<feature type="region of interest" description="Disordered" evidence="2">
    <location>
        <begin position="380"/>
        <end position="417"/>
    </location>
</feature>
<feature type="compositionally biased region" description="Basic and acidic residues" evidence="2">
    <location>
        <begin position="200"/>
        <end position="215"/>
    </location>
</feature>
<evidence type="ECO:0000256" key="1">
    <source>
        <dbReference type="SAM" id="Coils"/>
    </source>
</evidence>
<comment type="caution">
    <text evidence="3">The sequence shown here is derived from an EMBL/GenBank/DDBJ whole genome shotgun (WGS) entry which is preliminary data.</text>
</comment>
<feature type="compositionally biased region" description="Basic and acidic residues" evidence="2">
    <location>
        <begin position="179"/>
        <end position="192"/>
    </location>
</feature>
<evidence type="ECO:0000313" key="3">
    <source>
        <dbReference type="EMBL" id="KAK4711089.1"/>
    </source>
</evidence>
<proteinExistence type="predicted"/>
<dbReference type="PANTHER" id="PTHR36380:SF1">
    <property type="entry name" value="OS01G0755100 PROTEIN"/>
    <property type="match status" value="1"/>
</dbReference>
<feature type="region of interest" description="Disordered" evidence="2">
    <location>
        <begin position="495"/>
        <end position="542"/>
    </location>
</feature>
<dbReference type="Proteomes" id="UP001311915">
    <property type="component" value="Unassembled WGS sequence"/>
</dbReference>
<accession>A0AAV9KCU7</accession>
<dbReference type="PANTHER" id="PTHR36380">
    <property type="entry name" value="BNAA03G58330D PROTEIN"/>
    <property type="match status" value="1"/>
</dbReference>